<evidence type="ECO:0000256" key="5">
    <source>
        <dbReference type="ARBA" id="ARBA00023098"/>
    </source>
</evidence>
<evidence type="ECO:0000259" key="8">
    <source>
        <dbReference type="Pfam" id="PF04116"/>
    </source>
</evidence>
<dbReference type="Proteomes" id="UP001218364">
    <property type="component" value="Unassembled WGS sequence"/>
</dbReference>
<dbReference type="OrthoDB" id="9770329at2"/>
<accession>A0A1B0ZUB5</accession>
<keyword evidence="3 7" id="KW-1133">Transmembrane helix</keyword>
<evidence type="ECO:0000256" key="2">
    <source>
        <dbReference type="ARBA" id="ARBA00022692"/>
    </source>
</evidence>
<evidence type="ECO:0000256" key="4">
    <source>
        <dbReference type="ARBA" id="ARBA00023002"/>
    </source>
</evidence>
<feature type="domain" description="Fatty acid hydroxylase" evidence="8">
    <location>
        <begin position="86"/>
        <end position="221"/>
    </location>
</feature>
<evidence type="ECO:0000313" key="9">
    <source>
        <dbReference type="EMBL" id="ANP37710.1"/>
    </source>
</evidence>
<keyword evidence="2 7" id="KW-0812">Transmembrane</keyword>
<dbReference type="Proteomes" id="UP000092565">
    <property type="component" value="Chromosome"/>
</dbReference>
<dbReference type="GO" id="GO:0012505">
    <property type="term" value="C:endomembrane system"/>
    <property type="evidence" value="ECO:0007669"/>
    <property type="project" value="UniProtKB-SubCell"/>
</dbReference>
<dbReference type="InterPro" id="IPR051689">
    <property type="entry name" value="Sterol_desaturase/TMEM195"/>
</dbReference>
<dbReference type="EMBL" id="JARCJK010000002">
    <property type="protein sequence ID" value="MDE4165178.1"/>
    <property type="molecule type" value="Genomic_DNA"/>
</dbReference>
<protein>
    <submittedName>
        <fullName evidence="9 10">Sterol desaturase</fullName>
    </submittedName>
</protein>
<dbReference type="GO" id="GO:0050479">
    <property type="term" value="F:glyceryl-ether monooxygenase activity"/>
    <property type="evidence" value="ECO:0007669"/>
    <property type="project" value="TreeGrafter"/>
</dbReference>
<organism evidence="9 11">
    <name type="scientific">Phaeobacter gallaeciensis</name>
    <dbReference type="NCBI Taxonomy" id="60890"/>
    <lineage>
        <taxon>Bacteria</taxon>
        <taxon>Pseudomonadati</taxon>
        <taxon>Pseudomonadota</taxon>
        <taxon>Alphaproteobacteria</taxon>
        <taxon>Rhodobacterales</taxon>
        <taxon>Roseobacteraceae</taxon>
        <taxon>Phaeobacter</taxon>
    </lineage>
</organism>
<sequence>MSDPISYPDVTQYAVPFFIAAILAEFLWIAIKGRGGRYETRDALTSLIMGAGSVAAGILLGFIAWAFFMVLWRLTPLDMGTSIWAVLVCFVLDDLRYYWVHRFGHRVRWVWASHVNHHSSQHYNLTTALRQTWTGTFTFMMVVRAPLVLLGFHPALVLFVGGLNLIYQFWIHTEAIGKMPRWFEAVMNTPSHHRAHHGRNPRYLDCNYAGVFIIWDRMFGTFVPEQENDRVDYGLVHNIGTFNPLRVAFHEWVGIFRDMTQPGLTLKQRLLYALAPPGYSHDGSRDTSETIKAKYLARNPGDRGTPGFEQPADPT</sequence>
<feature type="transmembrane region" description="Helical" evidence="7">
    <location>
        <begin position="147"/>
        <end position="170"/>
    </location>
</feature>
<dbReference type="PANTHER" id="PTHR21624">
    <property type="entry name" value="STEROL DESATURASE-RELATED PROTEIN"/>
    <property type="match status" value="1"/>
</dbReference>
<comment type="subcellular location">
    <subcellularLocation>
        <location evidence="1">Endomembrane system</location>
        <topology evidence="1">Multi-pass membrane protein</topology>
    </subcellularLocation>
</comment>
<evidence type="ECO:0000313" key="12">
    <source>
        <dbReference type="Proteomes" id="UP001218364"/>
    </source>
</evidence>
<feature type="transmembrane region" description="Helical" evidence="7">
    <location>
        <begin position="12"/>
        <end position="31"/>
    </location>
</feature>
<dbReference type="GO" id="GO:0008610">
    <property type="term" value="P:lipid biosynthetic process"/>
    <property type="evidence" value="ECO:0007669"/>
    <property type="project" value="InterPro"/>
</dbReference>
<gene>
    <name evidence="9" type="ORF">JL2886_02824</name>
    <name evidence="10" type="ORF">PXK24_05710</name>
</gene>
<evidence type="ECO:0000313" key="10">
    <source>
        <dbReference type="EMBL" id="MDE4165178.1"/>
    </source>
</evidence>
<dbReference type="InterPro" id="IPR006694">
    <property type="entry name" value="Fatty_acid_hydroxylase"/>
</dbReference>
<dbReference type="AlphaFoldDB" id="A0A1B0ZUB5"/>
<dbReference type="GO" id="GO:0005506">
    <property type="term" value="F:iron ion binding"/>
    <property type="evidence" value="ECO:0007669"/>
    <property type="project" value="InterPro"/>
</dbReference>
<feature type="transmembrane region" description="Helical" evidence="7">
    <location>
        <begin position="82"/>
        <end position="99"/>
    </location>
</feature>
<dbReference type="PANTHER" id="PTHR21624:SF1">
    <property type="entry name" value="ALKYLGLYCEROL MONOOXYGENASE"/>
    <property type="match status" value="1"/>
</dbReference>
<feature type="transmembrane region" description="Helical" evidence="7">
    <location>
        <begin position="43"/>
        <end position="70"/>
    </location>
</feature>
<dbReference type="PATRIC" id="fig|60890.4.peg.2750"/>
<proteinExistence type="predicted"/>
<dbReference type="EMBL" id="CP015124">
    <property type="protein sequence ID" value="ANP37710.1"/>
    <property type="molecule type" value="Genomic_DNA"/>
</dbReference>
<dbReference type="GO" id="GO:0006643">
    <property type="term" value="P:membrane lipid metabolic process"/>
    <property type="evidence" value="ECO:0007669"/>
    <property type="project" value="TreeGrafter"/>
</dbReference>
<dbReference type="Pfam" id="PF04116">
    <property type="entry name" value="FA_hydroxylase"/>
    <property type="match status" value="1"/>
</dbReference>
<reference evidence="9 11" key="1">
    <citation type="submission" date="2016-04" db="EMBL/GenBank/DDBJ databases">
        <authorList>
            <person name="Evans L.H."/>
            <person name="Alamgir A."/>
            <person name="Owens N."/>
            <person name="Weber N.D."/>
            <person name="Virtaneva K."/>
            <person name="Barbian K."/>
            <person name="Babar A."/>
            <person name="Rosenke K."/>
        </authorList>
    </citation>
    <scope>NUCLEOTIDE SEQUENCE [LARGE SCALE GENOMIC DNA]</scope>
    <source>
        <strain evidence="9 11">JL2886</strain>
    </source>
</reference>
<name>A0A1B0ZUB5_9RHOB</name>
<reference evidence="10 12" key="2">
    <citation type="submission" date="2023-02" db="EMBL/GenBank/DDBJ databases">
        <title>Population genomics of bacteria associated with diatom.</title>
        <authorList>
            <person name="Xie J."/>
            <person name="Wang H."/>
        </authorList>
    </citation>
    <scope>NUCLEOTIDE SEQUENCE [LARGE SCALE GENOMIC DNA]</scope>
    <source>
        <strain evidence="10 12">PT47_8</strain>
    </source>
</reference>
<evidence type="ECO:0000313" key="11">
    <source>
        <dbReference type="Proteomes" id="UP000092565"/>
    </source>
</evidence>
<evidence type="ECO:0000256" key="6">
    <source>
        <dbReference type="ARBA" id="ARBA00023136"/>
    </source>
</evidence>
<keyword evidence="4" id="KW-0560">Oxidoreductase</keyword>
<keyword evidence="5" id="KW-0443">Lipid metabolism</keyword>
<keyword evidence="11" id="KW-1185">Reference proteome</keyword>
<evidence type="ECO:0000256" key="7">
    <source>
        <dbReference type="SAM" id="Phobius"/>
    </source>
</evidence>
<dbReference type="GO" id="GO:0016020">
    <property type="term" value="C:membrane"/>
    <property type="evidence" value="ECO:0007669"/>
    <property type="project" value="GOC"/>
</dbReference>
<evidence type="ECO:0000256" key="3">
    <source>
        <dbReference type="ARBA" id="ARBA00022989"/>
    </source>
</evidence>
<keyword evidence="6 7" id="KW-0472">Membrane</keyword>
<dbReference type="RefSeq" id="WP_065272491.1">
    <property type="nucleotide sequence ID" value="NZ_CP015124.1"/>
</dbReference>
<evidence type="ECO:0000256" key="1">
    <source>
        <dbReference type="ARBA" id="ARBA00004127"/>
    </source>
</evidence>